<dbReference type="EMBL" id="GL376626">
    <property type="status" value="NOT_ANNOTATED_CDS"/>
    <property type="molecule type" value="Genomic_DNA"/>
</dbReference>
<reference evidence="2" key="3">
    <citation type="submission" date="2015-02" db="UniProtKB">
        <authorList>
            <consortium name="EnsemblProtists"/>
        </authorList>
    </citation>
    <scope>IDENTIFICATION</scope>
    <source>
        <strain evidence="2">DAOM BR144</strain>
    </source>
</reference>
<dbReference type="eggNOG" id="ENOG502R165">
    <property type="taxonomic scope" value="Eukaryota"/>
</dbReference>
<accession>K3W952</accession>
<dbReference type="EnsemblProtists" id="PYU1_T001493">
    <property type="protein sequence ID" value="PYU1_T001493"/>
    <property type="gene ID" value="PYU1_G001493"/>
</dbReference>
<evidence type="ECO:0000313" key="3">
    <source>
        <dbReference type="Proteomes" id="UP000019132"/>
    </source>
</evidence>
<protein>
    <submittedName>
        <fullName evidence="2">Uncharacterized protein</fullName>
    </submittedName>
</protein>
<dbReference type="VEuPathDB" id="FungiDB:PYU1_G001493"/>
<name>K3W952_GLOUD</name>
<evidence type="ECO:0000256" key="1">
    <source>
        <dbReference type="SAM" id="SignalP"/>
    </source>
</evidence>
<feature type="signal peptide" evidence="1">
    <location>
        <begin position="1"/>
        <end position="30"/>
    </location>
</feature>
<keyword evidence="1" id="KW-0732">Signal</keyword>
<dbReference type="Proteomes" id="UP000019132">
    <property type="component" value="Unassembled WGS sequence"/>
</dbReference>
<evidence type="ECO:0000313" key="2">
    <source>
        <dbReference type="EnsemblProtists" id="PYU1_T001493"/>
    </source>
</evidence>
<organism evidence="2 3">
    <name type="scientific">Globisporangium ultimum (strain ATCC 200006 / CBS 805.95 / DAOM BR144)</name>
    <name type="common">Pythium ultimum</name>
    <dbReference type="NCBI Taxonomy" id="431595"/>
    <lineage>
        <taxon>Eukaryota</taxon>
        <taxon>Sar</taxon>
        <taxon>Stramenopiles</taxon>
        <taxon>Oomycota</taxon>
        <taxon>Peronosporomycetes</taxon>
        <taxon>Pythiales</taxon>
        <taxon>Pythiaceae</taxon>
        <taxon>Globisporangium</taxon>
    </lineage>
</organism>
<proteinExistence type="predicted"/>
<feature type="chain" id="PRO_5003867397" evidence="1">
    <location>
        <begin position="31"/>
        <end position="230"/>
    </location>
</feature>
<keyword evidence="3" id="KW-1185">Reference proteome</keyword>
<dbReference type="HOGENOM" id="CLU_1206897_0_0_1"/>
<reference evidence="3" key="1">
    <citation type="journal article" date="2010" name="Genome Biol.">
        <title>Genome sequence of the necrotrophic plant pathogen Pythium ultimum reveals original pathogenicity mechanisms and effector repertoire.</title>
        <authorList>
            <person name="Levesque C.A."/>
            <person name="Brouwer H."/>
            <person name="Cano L."/>
            <person name="Hamilton J.P."/>
            <person name="Holt C."/>
            <person name="Huitema E."/>
            <person name="Raffaele S."/>
            <person name="Robideau G.P."/>
            <person name="Thines M."/>
            <person name="Win J."/>
            <person name="Zerillo M.M."/>
            <person name="Beakes G.W."/>
            <person name="Boore J.L."/>
            <person name="Busam D."/>
            <person name="Dumas B."/>
            <person name="Ferriera S."/>
            <person name="Fuerstenberg S.I."/>
            <person name="Gachon C.M."/>
            <person name="Gaulin E."/>
            <person name="Govers F."/>
            <person name="Grenville-Briggs L."/>
            <person name="Horner N."/>
            <person name="Hostetler J."/>
            <person name="Jiang R.H."/>
            <person name="Johnson J."/>
            <person name="Krajaejun T."/>
            <person name="Lin H."/>
            <person name="Meijer H.J."/>
            <person name="Moore B."/>
            <person name="Morris P."/>
            <person name="Phuntmart V."/>
            <person name="Puiu D."/>
            <person name="Shetty J."/>
            <person name="Stajich J.E."/>
            <person name="Tripathy S."/>
            <person name="Wawra S."/>
            <person name="van West P."/>
            <person name="Whitty B.R."/>
            <person name="Coutinho P.M."/>
            <person name="Henrissat B."/>
            <person name="Martin F."/>
            <person name="Thomas P.D."/>
            <person name="Tyler B.M."/>
            <person name="De Vries R.P."/>
            <person name="Kamoun S."/>
            <person name="Yandell M."/>
            <person name="Tisserat N."/>
            <person name="Buell C.R."/>
        </authorList>
    </citation>
    <scope>NUCLEOTIDE SEQUENCE</scope>
    <source>
        <strain evidence="3">DAOM:BR144</strain>
    </source>
</reference>
<reference evidence="3" key="2">
    <citation type="submission" date="2010-04" db="EMBL/GenBank/DDBJ databases">
        <authorList>
            <person name="Buell R."/>
            <person name="Hamilton J."/>
            <person name="Hostetler J."/>
        </authorList>
    </citation>
    <scope>NUCLEOTIDE SEQUENCE [LARGE SCALE GENOMIC DNA]</scope>
    <source>
        <strain evidence="3">DAOM:BR144</strain>
    </source>
</reference>
<dbReference type="InParanoid" id="K3W952"/>
<dbReference type="AlphaFoldDB" id="K3W952"/>
<sequence length="230" mass="24626">MRSSSPVRRGIRALALLAIAVYCVSSSVHAVLSAETAENGFVITETAITVVASDEQLSPDQKFVKQWEIQSSGASQKSAIDQLKLNVPGRVYVSYTEDESHVNAPSEALGIVRISGNSKDLINSIQVVNVWNASFSSSPELQVALDNTRITEASSLLTELVVMRKSALKALNTTGTADVVVLQDVLFSHTESSQESNTAAIQTSVMKDDTAQDGSGSWVIKLTSSDFHIP</sequence>